<evidence type="ECO:0000313" key="1">
    <source>
        <dbReference type="EMBL" id="QOR58012.1"/>
    </source>
</evidence>
<dbReference type="RefSeq" id="YP_010110170.1">
    <property type="nucleotide sequence ID" value="NC_055868.1"/>
</dbReference>
<dbReference type="Proteomes" id="UP000593838">
    <property type="component" value="Segment"/>
</dbReference>
<dbReference type="GeneID" id="65128464"/>
<name>A0A7M1RVX2_9CAUD</name>
<evidence type="ECO:0000313" key="2">
    <source>
        <dbReference type="Proteomes" id="UP000593838"/>
    </source>
</evidence>
<keyword evidence="2" id="KW-1185">Reference proteome</keyword>
<organism evidence="1 2">
    <name type="scientific">uncultured phage cr50_1</name>
    <dbReference type="NCBI Taxonomy" id="2772059"/>
    <lineage>
        <taxon>Viruses</taxon>
        <taxon>Duplodnaviria</taxon>
        <taxon>Heunggongvirae</taxon>
        <taxon>Uroviricota</taxon>
        <taxon>Caudoviricetes</taxon>
        <taxon>Crassvirales</taxon>
        <taxon>Suoliviridae</taxon>
        <taxon>Boorivirinae</taxon>
        <taxon>Cohcovirus</taxon>
        <taxon>Cohcovirus hiberniae</taxon>
    </lineage>
</organism>
<reference evidence="1 2" key="1">
    <citation type="submission" date="2020-07" db="EMBL/GenBank/DDBJ databases">
        <title>Taxonomic proposal: Crassvirales, a new order of highly abundant and diverse bacterial viruses.</title>
        <authorList>
            <person name="Shkoporov A.N."/>
            <person name="Stockdale S.R."/>
            <person name="Guerin E."/>
            <person name="Ross R.P."/>
            <person name="Hill C."/>
        </authorList>
    </citation>
    <scope>NUCLEOTIDE SEQUENCE [LARGE SCALE GENOMIC DNA]</scope>
</reference>
<dbReference type="KEGG" id="vg:65128464"/>
<dbReference type="EMBL" id="MT774375">
    <property type="protein sequence ID" value="QOR58012.1"/>
    <property type="molecule type" value="Genomic_DNA"/>
</dbReference>
<accession>A0A7M1RVX2</accession>
<protein>
    <submittedName>
        <fullName evidence="1">Uncharacterized protein</fullName>
    </submittedName>
</protein>
<sequence>MIQQMMNNMLGEHSKFIQFQQDGTVKVFVPEDLNNPSKEGATEVVLTQKEALNLMGLVTQPKQYEICDSPDKCRIVSEKDPEFDLNKWIKLALRIIKK</sequence>
<proteinExistence type="predicted"/>